<dbReference type="EMBL" id="FOFB01000004">
    <property type="protein sequence ID" value="SEP97312.1"/>
    <property type="molecule type" value="Genomic_DNA"/>
</dbReference>
<name>A0A1H9C825_9BACT</name>
<dbReference type="InterPro" id="IPR029063">
    <property type="entry name" value="SAM-dependent_MTases_sf"/>
</dbReference>
<organism evidence="1 2">
    <name type="scientific">Neolewinella agarilytica</name>
    <dbReference type="NCBI Taxonomy" id="478744"/>
    <lineage>
        <taxon>Bacteria</taxon>
        <taxon>Pseudomonadati</taxon>
        <taxon>Bacteroidota</taxon>
        <taxon>Saprospiria</taxon>
        <taxon>Saprospirales</taxon>
        <taxon>Lewinellaceae</taxon>
        <taxon>Neolewinella</taxon>
    </lineage>
</organism>
<protein>
    <submittedName>
        <fullName evidence="1">Uncharacterized protein</fullName>
    </submittedName>
</protein>
<dbReference type="Gene3D" id="3.40.50.150">
    <property type="entry name" value="Vaccinia Virus protein VP39"/>
    <property type="match status" value="1"/>
</dbReference>
<gene>
    <name evidence="1" type="ORF">SAMN05444359_10498</name>
</gene>
<keyword evidence="2" id="KW-1185">Reference proteome</keyword>
<dbReference type="Proteomes" id="UP000199021">
    <property type="component" value="Unassembled WGS sequence"/>
</dbReference>
<evidence type="ECO:0000313" key="1">
    <source>
        <dbReference type="EMBL" id="SEP97312.1"/>
    </source>
</evidence>
<accession>A0A1H9C825</accession>
<evidence type="ECO:0000313" key="2">
    <source>
        <dbReference type="Proteomes" id="UP000199021"/>
    </source>
</evidence>
<dbReference type="AlphaFoldDB" id="A0A1H9C825"/>
<sequence length="69" mass="8258">MMQKIVEALKPDGRFILQEYRMEDPAVPIKLLHKMSEKQAVLEMKPVRLRLRENIENLPWQHYMVLVKG</sequence>
<dbReference type="STRING" id="478744.SAMN05444359_10498"/>
<reference evidence="2" key="1">
    <citation type="submission" date="2016-10" db="EMBL/GenBank/DDBJ databases">
        <authorList>
            <person name="Varghese N."/>
            <person name="Submissions S."/>
        </authorList>
    </citation>
    <scope>NUCLEOTIDE SEQUENCE [LARGE SCALE GENOMIC DNA]</scope>
    <source>
        <strain evidence="2">DSM 24740</strain>
    </source>
</reference>
<proteinExistence type="predicted"/>
<dbReference type="InParanoid" id="A0A1H9C825"/>
<dbReference type="RefSeq" id="WP_175489256.1">
    <property type="nucleotide sequence ID" value="NZ_FOFB01000004.1"/>
</dbReference>